<reference evidence="3 4" key="1">
    <citation type="submission" date="2017-05" db="EMBL/GenBank/DDBJ databases">
        <title>Functional genome analysis of Paenibacillus pasadenensis strain R16: insights on endophytic life style and antifungal activity.</title>
        <authorList>
            <person name="Passera A."/>
            <person name="Marcolungo L."/>
            <person name="Casati P."/>
            <person name="Brasca M."/>
            <person name="Quaglino F."/>
            <person name="Delledonne M."/>
        </authorList>
    </citation>
    <scope>NUCLEOTIDE SEQUENCE [LARGE SCALE GENOMIC DNA]</scope>
    <source>
        <strain evidence="3 4">R16</strain>
    </source>
</reference>
<keyword evidence="1" id="KW-1133">Transmembrane helix</keyword>
<protein>
    <submittedName>
        <fullName evidence="3">Cell division topological determinant MinJ</fullName>
    </submittedName>
</protein>
<dbReference type="InterPro" id="IPR036034">
    <property type="entry name" value="PDZ_sf"/>
</dbReference>
<dbReference type="Gene3D" id="2.30.42.10">
    <property type="match status" value="1"/>
</dbReference>
<keyword evidence="3" id="KW-0131">Cell cycle</keyword>
<keyword evidence="3" id="KW-0132">Cell division</keyword>
<dbReference type="SUPFAM" id="SSF50156">
    <property type="entry name" value="PDZ domain-like"/>
    <property type="match status" value="1"/>
</dbReference>
<evidence type="ECO:0000313" key="4">
    <source>
        <dbReference type="Proteomes" id="UP000234789"/>
    </source>
</evidence>
<keyword evidence="1" id="KW-0812">Transmembrane</keyword>
<feature type="transmembrane region" description="Helical" evidence="1">
    <location>
        <begin position="12"/>
        <end position="35"/>
    </location>
</feature>
<feature type="transmembrane region" description="Helical" evidence="1">
    <location>
        <begin position="227"/>
        <end position="248"/>
    </location>
</feature>
<feature type="transmembrane region" description="Helical" evidence="1">
    <location>
        <begin position="107"/>
        <end position="126"/>
    </location>
</feature>
<sequence length="435" mass="46288">MELTLELLRQYGSAALGLLAQPYYYLALIVMGFLYRRLAVTERSHFHVRLHAWPLLLLRAAGWGLLAGAGVSIAAAFIGAALTPDAVLWLWGTAAALALLRVRFLCFAYSAGVLGVLQAASGLLSLEESGGTAGRLGTSLAALDMPGLLLLVALLHVAEALLVKRDGQRLASPLYLEGKRGKLIGGYSLQGLWPVPLLLLVPASGGAEGAAAALPWTPLLGGEGWSAGWTVLALPAVIGFTDLALSELPKQAARLASRRLLIYSLILGALALAASYARPLVLVASLAALGLHEALTRLAERRERQRPPRFVHDERGLCILGVLPGTPAQEMGLEAGEVLRKVNGRGVRTKEELHAALHENSAFCRLEVLNLDGQVKFVQRARFAGEHHQLGVLLAPDEDAAYSAVPGRGSVLALLLRRGHKVRRRASGEPPSMEA</sequence>
<dbReference type="EMBL" id="NFEZ01000001">
    <property type="protein sequence ID" value="PLT48477.1"/>
    <property type="molecule type" value="Genomic_DNA"/>
</dbReference>
<feature type="domain" description="PDZ" evidence="2">
    <location>
        <begin position="320"/>
        <end position="360"/>
    </location>
</feature>
<evidence type="ECO:0000313" key="3">
    <source>
        <dbReference type="EMBL" id="PLT48477.1"/>
    </source>
</evidence>
<evidence type="ECO:0000256" key="1">
    <source>
        <dbReference type="SAM" id="Phobius"/>
    </source>
</evidence>
<dbReference type="RefSeq" id="WP_101807662.1">
    <property type="nucleotide sequence ID" value="NZ_NFEZ01000001.1"/>
</dbReference>
<organism evidence="3 4">
    <name type="scientific">Paenibacillus pasadenensis</name>
    <dbReference type="NCBI Taxonomy" id="217090"/>
    <lineage>
        <taxon>Bacteria</taxon>
        <taxon>Bacillati</taxon>
        <taxon>Bacillota</taxon>
        <taxon>Bacilli</taxon>
        <taxon>Bacillales</taxon>
        <taxon>Paenibacillaceae</taxon>
        <taxon>Paenibacillus</taxon>
    </lineage>
</organism>
<keyword evidence="1" id="KW-0472">Membrane</keyword>
<feature type="transmembrane region" description="Helical" evidence="1">
    <location>
        <begin position="260"/>
        <end position="276"/>
    </location>
</feature>
<evidence type="ECO:0000259" key="2">
    <source>
        <dbReference type="Pfam" id="PF17820"/>
    </source>
</evidence>
<feature type="transmembrane region" description="Helical" evidence="1">
    <location>
        <begin position="146"/>
        <end position="163"/>
    </location>
</feature>
<gene>
    <name evidence="3" type="ORF">B8V81_0609</name>
</gene>
<dbReference type="GO" id="GO:0051301">
    <property type="term" value="P:cell division"/>
    <property type="evidence" value="ECO:0007669"/>
    <property type="project" value="UniProtKB-KW"/>
</dbReference>
<comment type="caution">
    <text evidence="3">The sequence shown here is derived from an EMBL/GenBank/DDBJ whole genome shotgun (WGS) entry which is preliminary data.</text>
</comment>
<keyword evidence="4" id="KW-1185">Reference proteome</keyword>
<feature type="transmembrane region" description="Helical" evidence="1">
    <location>
        <begin position="184"/>
        <end position="207"/>
    </location>
</feature>
<dbReference type="AlphaFoldDB" id="A0A2N5NDP8"/>
<dbReference type="Proteomes" id="UP000234789">
    <property type="component" value="Unassembled WGS sequence"/>
</dbReference>
<proteinExistence type="predicted"/>
<dbReference type="InterPro" id="IPR041489">
    <property type="entry name" value="PDZ_6"/>
</dbReference>
<feature type="transmembrane region" description="Helical" evidence="1">
    <location>
        <begin position="56"/>
        <end position="80"/>
    </location>
</feature>
<name>A0A2N5NDP8_9BACL</name>
<accession>A0A2N5NDP8</accession>
<dbReference type="Pfam" id="PF17820">
    <property type="entry name" value="PDZ_6"/>
    <property type="match status" value="1"/>
</dbReference>